<dbReference type="Proteomes" id="UP000759131">
    <property type="component" value="Unassembled WGS sequence"/>
</dbReference>
<sequence length="499" mass="59656">MKMTSDMYKRHEDMIQEERDRRINDLKSQLSQSEKDMEEMRGRHGDRVEHLESEWQREVERLKAMHSSVTQKLSEEHEHDLSRIRKIKEHEIESVNALQNHGLSLESLLSKWEKSAAHIEELHKNVISKQEDILKNKFTDIEVKNKRLDEVEVNWHSLVNELEVERSRCSDEQKKLYDTIEQQKQLIQSEQKRHFEERLELERDRKKLTEERLTFDAECNRLRDNMRKENDLLAEDRLKAKEEFTNLEMRRNEQNIKELDSQQNLNKERNEIKLLFRDIEEKRNTLHKEESAIHQMRISLQSEQHSLEQRKLMFDMEKVKMQELAQEIAKRAEELESLGEIALHEKREGHMAMDEAEKFRIELDSKLKFIENSFTKLREEEEKLNKLKVKVQQELDYIKETKDNYVCNLCSSGLNRVRMTGMTKNSIPDFTNLTPFYAPNQWSGVPDTDRALLIWQITGQQDAALLEQETAFINGIRTQTQTTTGYAYQQNDYFIDHNN</sequence>
<dbReference type="PANTHER" id="PTHR33689">
    <property type="entry name" value="FAS-BINDING FACTOR 1"/>
    <property type="match status" value="1"/>
</dbReference>
<gene>
    <name evidence="4" type="ORF">OSB1V03_LOCUS4867</name>
</gene>
<feature type="coiled-coil region" evidence="1">
    <location>
        <begin position="367"/>
        <end position="397"/>
    </location>
</feature>
<evidence type="ECO:0000313" key="4">
    <source>
        <dbReference type="EMBL" id="CAD7624422.1"/>
    </source>
</evidence>
<feature type="domain" description="Fas-binding factor 1 C-terminal" evidence="3">
    <location>
        <begin position="1"/>
        <end position="477"/>
    </location>
</feature>
<reference evidence="4" key="1">
    <citation type="submission" date="2020-11" db="EMBL/GenBank/DDBJ databases">
        <authorList>
            <person name="Tran Van P."/>
        </authorList>
    </citation>
    <scope>NUCLEOTIDE SEQUENCE</scope>
</reference>
<dbReference type="GO" id="GO:0060271">
    <property type="term" value="P:cilium assembly"/>
    <property type="evidence" value="ECO:0007669"/>
    <property type="project" value="InterPro"/>
</dbReference>
<feature type="coiled-coil region" evidence="1">
    <location>
        <begin position="191"/>
        <end position="285"/>
    </location>
</feature>
<dbReference type="EMBL" id="CAJPIZ010002315">
    <property type="protein sequence ID" value="CAG2104852.1"/>
    <property type="molecule type" value="Genomic_DNA"/>
</dbReference>
<accession>A0A7R9KKE4</accession>
<evidence type="ECO:0000256" key="2">
    <source>
        <dbReference type="SAM" id="MobiDB-lite"/>
    </source>
</evidence>
<dbReference type="GO" id="GO:0005814">
    <property type="term" value="C:centriole"/>
    <property type="evidence" value="ECO:0007669"/>
    <property type="project" value="TreeGrafter"/>
</dbReference>
<dbReference type="GO" id="GO:0097539">
    <property type="term" value="C:ciliary transition fiber"/>
    <property type="evidence" value="ECO:0007669"/>
    <property type="project" value="InterPro"/>
</dbReference>
<keyword evidence="5" id="KW-1185">Reference proteome</keyword>
<dbReference type="InterPro" id="IPR033561">
    <property type="entry name" value="FBF1"/>
</dbReference>
<evidence type="ECO:0000259" key="3">
    <source>
        <dbReference type="Pfam" id="PF21007"/>
    </source>
</evidence>
<dbReference type="AlphaFoldDB" id="A0A7R9KKE4"/>
<dbReference type="EMBL" id="OC856890">
    <property type="protein sequence ID" value="CAD7624422.1"/>
    <property type="molecule type" value="Genomic_DNA"/>
</dbReference>
<dbReference type="PANTHER" id="PTHR33689:SF1">
    <property type="entry name" value="FAS-BINDING FACTOR 1"/>
    <property type="match status" value="1"/>
</dbReference>
<organism evidence="4">
    <name type="scientific">Medioppia subpectinata</name>
    <dbReference type="NCBI Taxonomy" id="1979941"/>
    <lineage>
        <taxon>Eukaryota</taxon>
        <taxon>Metazoa</taxon>
        <taxon>Ecdysozoa</taxon>
        <taxon>Arthropoda</taxon>
        <taxon>Chelicerata</taxon>
        <taxon>Arachnida</taxon>
        <taxon>Acari</taxon>
        <taxon>Acariformes</taxon>
        <taxon>Sarcoptiformes</taxon>
        <taxon>Oribatida</taxon>
        <taxon>Brachypylina</taxon>
        <taxon>Oppioidea</taxon>
        <taxon>Oppiidae</taxon>
        <taxon>Medioppia</taxon>
    </lineage>
</organism>
<protein>
    <recommendedName>
        <fullName evidence="3">Fas-binding factor 1 C-terminal domain-containing protein</fullName>
    </recommendedName>
</protein>
<feature type="region of interest" description="Disordered" evidence="2">
    <location>
        <begin position="1"/>
        <end position="47"/>
    </location>
</feature>
<keyword evidence="1" id="KW-0175">Coiled coil</keyword>
<dbReference type="OrthoDB" id="8195456at2759"/>
<dbReference type="GO" id="GO:0036064">
    <property type="term" value="C:ciliary basal body"/>
    <property type="evidence" value="ECO:0007669"/>
    <property type="project" value="TreeGrafter"/>
</dbReference>
<dbReference type="Pfam" id="PF21007">
    <property type="entry name" value="FBF1"/>
    <property type="match status" value="1"/>
</dbReference>
<feature type="compositionally biased region" description="Basic and acidic residues" evidence="2">
    <location>
        <begin position="7"/>
        <end position="25"/>
    </location>
</feature>
<evidence type="ECO:0000313" key="5">
    <source>
        <dbReference type="Proteomes" id="UP000759131"/>
    </source>
</evidence>
<name>A0A7R9KKE4_9ACAR</name>
<feature type="compositionally biased region" description="Basic and acidic residues" evidence="2">
    <location>
        <begin position="33"/>
        <end position="47"/>
    </location>
</feature>
<proteinExistence type="predicted"/>
<evidence type="ECO:0000256" key="1">
    <source>
        <dbReference type="SAM" id="Coils"/>
    </source>
</evidence>
<dbReference type="InterPro" id="IPR049390">
    <property type="entry name" value="FBF1_C"/>
</dbReference>
<dbReference type="GO" id="GO:0090162">
    <property type="term" value="P:establishment of epithelial cell polarity"/>
    <property type="evidence" value="ECO:0007669"/>
    <property type="project" value="InterPro"/>
</dbReference>